<protein>
    <recommendedName>
        <fullName evidence="5">S-layer protein</fullName>
    </recommendedName>
</protein>
<name>A0A0M9DEB6_9LACO</name>
<feature type="compositionally biased region" description="Low complexity" evidence="1">
    <location>
        <begin position="262"/>
        <end position="279"/>
    </location>
</feature>
<evidence type="ECO:0000256" key="1">
    <source>
        <dbReference type="SAM" id="MobiDB-lite"/>
    </source>
</evidence>
<keyword evidence="2" id="KW-0732">Signal</keyword>
<accession>A0A0M9DEB6</accession>
<feature type="region of interest" description="Disordered" evidence="1">
    <location>
        <begin position="248"/>
        <end position="279"/>
    </location>
</feature>
<evidence type="ECO:0000313" key="3">
    <source>
        <dbReference type="EMBL" id="KOY79702.1"/>
    </source>
</evidence>
<dbReference type="EMBL" id="JXCZ01000007">
    <property type="protein sequence ID" value="KOY79702.1"/>
    <property type="molecule type" value="Genomic_DNA"/>
</dbReference>
<evidence type="ECO:0000313" key="4">
    <source>
        <dbReference type="Proteomes" id="UP000037749"/>
    </source>
</evidence>
<comment type="caution">
    <text evidence="3">The sequence shown here is derived from an EMBL/GenBank/DDBJ whole genome shotgun (WGS) entry which is preliminary data.</text>
</comment>
<feature type="chain" id="PRO_5038741019" description="S-layer protein" evidence="2">
    <location>
        <begin position="23"/>
        <end position="454"/>
    </location>
</feature>
<gene>
    <name evidence="3" type="ORF">RZ72_07620</name>
</gene>
<evidence type="ECO:0000256" key="2">
    <source>
        <dbReference type="SAM" id="SignalP"/>
    </source>
</evidence>
<evidence type="ECO:0008006" key="5">
    <source>
        <dbReference type="Google" id="ProtNLM"/>
    </source>
</evidence>
<reference evidence="3 4" key="1">
    <citation type="journal article" date="2015" name="Genome Biol. Evol.">
        <title>Functionally Structured Genomes in Lactobacillus kunkeei Colonizing the Honey Crop and Food Products of Honeybees and Stingless Bees.</title>
        <authorList>
            <person name="Tamarit D."/>
            <person name="Ellegaard K.M."/>
            <person name="Wikander J."/>
            <person name="Olofsson T."/>
            <person name="Vasquez A."/>
            <person name="Andersson S.G."/>
        </authorList>
    </citation>
    <scope>NUCLEOTIDE SEQUENCE [LARGE SCALE GENOMIC DNA]</scope>
    <source>
        <strain evidence="3 4">LAla</strain>
    </source>
</reference>
<organism evidence="3 4">
    <name type="scientific">Apilactobacillus kunkeei</name>
    <dbReference type="NCBI Taxonomy" id="148814"/>
    <lineage>
        <taxon>Bacteria</taxon>
        <taxon>Bacillati</taxon>
        <taxon>Bacillota</taxon>
        <taxon>Bacilli</taxon>
        <taxon>Lactobacillales</taxon>
        <taxon>Lactobacillaceae</taxon>
        <taxon>Apilactobacillus</taxon>
    </lineage>
</organism>
<sequence>MQSFLKKTVYAGLTLFALGSLATVNTTTANAKKHVATKRVAKKVKTGKRTKKQTKVTVTYYKVHFAENAAYAKSNGVVSIMNKPGKLGNAKVVANKTTMRRLAKSKLPENVFHVYGMAKTNTGLYYAHVVTLGGKYRGWIYVGKNDFQYNLDNITKNTGISATRTLRYGANPSIVNVKILDKLWTYPKFSRYNAHVVSHKKASYINDDFVVESAVYNTRGWLYYYVQDTKKKSVNGWIYSGSTTARNAKKDTKKTSNKKTSAKTSTDNKQTQTNQTTATPTPSTYNLVFKYNGNFVSTKIVSLSDLSVNGTSVVTPDSIAKFIPSNYQITTDANAINTDGPIVNGGTAIINLNAVPATRLTIAIKQKDTGALLTPSSDLVTTLNEAGQDLLNQKLVLNGQSINSDAVKSILTNRNLLSIDQSKLSTSGAGSLQFVGLDTTAIDASNPTVTLYYK</sequence>
<proteinExistence type="predicted"/>
<feature type="signal peptide" evidence="2">
    <location>
        <begin position="1"/>
        <end position="22"/>
    </location>
</feature>
<dbReference type="AlphaFoldDB" id="A0A0M9DEB6"/>
<dbReference type="Proteomes" id="UP000037749">
    <property type="component" value="Unassembled WGS sequence"/>
</dbReference>
<dbReference type="PATRIC" id="fig|148814.9.peg.266"/>
<dbReference type="RefSeq" id="WP_053796267.1">
    <property type="nucleotide sequence ID" value="NZ_JXCZ01000007.1"/>
</dbReference>